<dbReference type="GO" id="GO:0004791">
    <property type="term" value="F:thioredoxin-disulfide reductase (NADPH) activity"/>
    <property type="evidence" value="ECO:0007669"/>
    <property type="project" value="UniProtKB-UniRule"/>
</dbReference>
<dbReference type="EMBL" id="LJUO01000004">
    <property type="protein sequence ID" value="KPK73730.1"/>
    <property type="molecule type" value="Genomic_DNA"/>
</dbReference>
<evidence type="ECO:0000313" key="10">
    <source>
        <dbReference type="Proteomes" id="UP000051096"/>
    </source>
</evidence>
<dbReference type="NCBIfam" id="TIGR01292">
    <property type="entry name" value="TRX_reduct"/>
    <property type="match status" value="1"/>
</dbReference>
<evidence type="ECO:0000313" key="9">
    <source>
        <dbReference type="EMBL" id="KPK73730.1"/>
    </source>
</evidence>
<keyword evidence="2 6" id="KW-0274">FAD</keyword>
<evidence type="ECO:0000256" key="7">
    <source>
        <dbReference type="RuleBase" id="RU003881"/>
    </source>
</evidence>
<keyword evidence="5 6" id="KW-0676">Redox-active center</keyword>
<dbReference type="PRINTS" id="PR00469">
    <property type="entry name" value="PNDRDTASEII"/>
</dbReference>
<keyword evidence="3 6" id="KW-0560">Oxidoreductase</keyword>
<dbReference type="InterPro" id="IPR050097">
    <property type="entry name" value="Ferredoxin-NADP_redctase_2"/>
</dbReference>
<proteinExistence type="inferred from homology"/>
<comment type="catalytic activity">
    <reaction evidence="6">
        <text>[thioredoxin]-dithiol + NADP(+) = [thioredoxin]-disulfide + NADPH + H(+)</text>
        <dbReference type="Rhea" id="RHEA:20345"/>
        <dbReference type="Rhea" id="RHEA-COMP:10698"/>
        <dbReference type="Rhea" id="RHEA-COMP:10700"/>
        <dbReference type="ChEBI" id="CHEBI:15378"/>
        <dbReference type="ChEBI" id="CHEBI:29950"/>
        <dbReference type="ChEBI" id="CHEBI:50058"/>
        <dbReference type="ChEBI" id="CHEBI:57783"/>
        <dbReference type="ChEBI" id="CHEBI:58349"/>
        <dbReference type="EC" id="1.8.1.9"/>
    </reaction>
</comment>
<comment type="similarity">
    <text evidence="6">Belongs to the class-II pyridine nucleotide-disulfide oxidoreductase family.</text>
</comment>
<comment type="cofactor">
    <cofactor evidence="7">
        <name>FAD</name>
        <dbReference type="ChEBI" id="CHEBI:57692"/>
    </cofactor>
    <text evidence="7">Binds 1 FAD per subunit.</text>
</comment>
<keyword evidence="7" id="KW-0521">NADP</keyword>
<keyword evidence="1 6" id="KW-0285">Flavoprotein</keyword>
<comment type="subunit">
    <text evidence="6">Homodimer.</text>
</comment>
<dbReference type="PANTHER" id="PTHR48105">
    <property type="entry name" value="THIOREDOXIN REDUCTASE 1-RELATED-RELATED"/>
    <property type="match status" value="1"/>
</dbReference>
<reference evidence="9 10" key="1">
    <citation type="journal article" date="2015" name="Microbiome">
        <title>Genomic resolution of linkages in carbon, nitrogen, and sulfur cycling among widespread estuary sediment bacteria.</title>
        <authorList>
            <person name="Baker B.J."/>
            <person name="Lazar C.S."/>
            <person name="Teske A.P."/>
            <person name="Dick G.J."/>
        </authorList>
    </citation>
    <scope>NUCLEOTIDE SEQUENCE [LARGE SCALE GENOMIC DNA]</scope>
    <source>
        <strain evidence="9">SM23_60</strain>
    </source>
</reference>
<evidence type="ECO:0000256" key="2">
    <source>
        <dbReference type="ARBA" id="ARBA00022827"/>
    </source>
</evidence>
<evidence type="ECO:0000256" key="1">
    <source>
        <dbReference type="ARBA" id="ARBA00022630"/>
    </source>
</evidence>
<dbReference type="PROSITE" id="PS00573">
    <property type="entry name" value="PYRIDINE_REDOX_2"/>
    <property type="match status" value="1"/>
</dbReference>
<evidence type="ECO:0000259" key="8">
    <source>
        <dbReference type="Pfam" id="PF07992"/>
    </source>
</evidence>
<evidence type="ECO:0000256" key="6">
    <source>
        <dbReference type="RuleBase" id="RU003880"/>
    </source>
</evidence>
<dbReference type="AlphaFoldDB" id="A0A0S8GMM8"/>
<name>A0A0S8GMM8_UNCW3</name>
<dbReference type="Proteomes" id="UP000051096">
    <property type="component" value="Unassembled WGS sequence"/>
</dbReference>
<feature type="domain" description="FAD/NAD(P)-binding" evidence="8">
    <location>
        <begin position="5"/>
        <end position="292"/>
    </location>
</feature>
<dbReference type="Gene3D" id="3.50.50.60">
    <property type="entry name" value="FAD/NAD(P)-binding domain"/>
    <property type="match status" value="2"/>
</dbReference>
<dbReference type="GO" id="GO:0019430">
    <property type="term" value="P:removal of superoxide radicals"/>
    <property type="evidence" value="ECO:0007669"/>
    <property type="project" value="UniProtKB-UniRule"/>
</dbReference>
<sequence>MDVQYDVVVVGAGPAGLTAAIYGARAGLKMLVIERALPGGYVATTDLIENYPGFDEGIAGIELAEKMKQHALRFDTEIVNAEVSAVRRAGSTLYLRAGQAEYTARAVIIATGTTPKKLNIPGEDELRGRGVSYCATCDGPLFRGRKIAVIGGGNSAIQEGLFLLKFVEHITFVEFMPQLTADKILQEEIKKKKKAEFFLYHIPMRINGKDRVESITIRHRETREEKTIETSGVFIYVGLSPFSQCVRGTVELDQFGFVVTNEKLETSVPGIYAAGDIRSSAIRQVITACGDGATALIHAQHYIENTK</sequence>
<dbReference type="PRINTS" id="PR00368">
    <property type="entry name" value="FADPNR"/>
</dbReference>
<organism evidence="9 10">
    <name type="scientific">candidate division WOR_3 bacterium SM23_60</name>
    <dbReference type="NCBI Taxonomy" id="1703780"/>
    <lineage>
        <taxon>Bacteria</taxon>
        <taxon>Bacteria division WOR-3</taxon>
    </lineage>
</organism>
<protein>
    <recommendedName>
        <fullName evidence="6">Thioredoxin reductase</fullName>
        <ecNumber evidence="6">1.8.1.9</ecNumber>
    </recommendedName>
</protein>
<dbReference type="Pfam" id="PF07992">
    <property type="entry name" value="Pyr_redox_2"/>
    <property type="match status" value="1"/>
</dbReference>
<dbReference type="InterPro" id="IPR023753">
    <property type="entry name" value="FAD/NAD-binding_dom"/>
</dbReference>
<dbReference type="GO" id="GO:0005737">
    <property type="term" value="C:cytoplasm"/>
    <property type="evidence" value="ECO:0007669"/>
    <property type="project" value="InterPro"/>
</dbReference>
<dbReference type="EC" id="1.8.1.9" evidence="6"/>
<evidence type="ECO:0000256" key="3">
    <source>
        <dbReference type="ARBA" id="ARBA00023002"/>
    </source>
</evidence>
<dbReference type="InterPro" id="IPR008255">
    <property type="entry name" value="Pyr_nucl-diS_OxRdtase_2_AS"/>
</dbReference>
<evidence type="ECO:0000256" key="5">
    <source>
        <dbReference type="ARBA" id="ARBA00023284"/>
    </source>
</evidence>
<dbReference type="InterPro" id="IPR005982">
    <property type="entry name" value="Thioredox_Rdtase"/>
</dbReference>
<keyword evidence="4" id="KW-1015">Disulfide bond</keyword>
<dbReference type="SUPFAM" id="SSF51905">
    <property type="entry name" value="FAD/NAD(P)-binding domain"/>
    <property type="match status" value="1"/>
</dbReference>
<accession>A0A0S8GMM8</accession>
<comment type="caution">
    <text evidence="9">The sequence shown here is derived from an EMBL/GenBank/DDBJ whole genome shotgun (WGS) entry which is preliminary data.</text>
</comment>
<dbReference type="PATRIC" id="fig|1703780.3.peg.2970"/>
<gene>
    <name evidence="9" type="ORF">AMJ87_00990</name>
</gene>
<evidence type="ECO:0000256" key="4">
    <source>
        <dbReference type="ARBA" id="ARBA00023157"/>
    </source>
</evidence>
<dbReference type="InterPro" id="IPR036188">
    <property type="entry name" value="FAD/NAD-bd_sf"/>
</dbReference>